<keyword evidence="3" id="KW-1185">Reference proteome</keyword>
<protein>
    <recommendedName>
        <fullName evidence="4">Transcription initiation factor IIF subunit alpha</fullName>
    </recommendedName>
</protein>
<sequence>MENIPNQISIPLYRKHMDDPGKHSIVAKFSGPKNVETAKAALKIQKQRVFKEEENLANKRKRLPPIRRLKRDPGLILTDGNGFDYVGESQSSKYSFVVLEQDENLRFCCYPVVPYKFIRSEFKNSTNDSIANNDFKKSDNFVPAKKTKLMNALEKSTSFEPKNELFYDEADFPQNRNDDENEKTGDFYKEQSDDEGQFDEQPIETSNPFEGYEKESRNPETREEETEKKRIIELLQGKTNKATRKREEESILTDISEDSNQSEEERSLSKEKKSIRSDATKSISEMNVVKVIVENPKIGSIELVRKFGIEPNDKTQKKSLVEAVKKVAIMKEQNGRKYFEIKKKFQRLYEMSNGDELVK</sequence>
<feature type="compositionally biased region" description="Basic and acidic residues" evidence="1">
    <location>
        <begin position="263"/>
        <end position="279"/>
    </location>
</feature>
<evidence type="ECO:0008006" key="4">
    <source>
        <dbReference type="Google" id="ProtNLM"/>
    </source>
</evidence>
<accession>A0ABV2AEX2</accession>
<feature type="compositionally biased region" description="Acidic residues" evidence="1">
    <location>
        <begin position="192"/>
        <end position="202"/>
    </location>
</feature>
<feature type="compositionally biased region" description="Basic and acidic residues" evidence="1">
    <location>
        <begin position="211"/>
        <end position="232"/>
    </location>
</feature>
<evidence type="ECO:0000313" key="3">
    <source>
        <dbReference type="Proteomes" id="UP001439008"/>
    </source>
</evidence>
<gene>
    <name evidence="2" type="ORF">MHBO_000058</name>
</gene>
<proteinExistence type="predicted"/>
<evidence type="ECO:0000313" key="2">
    <source>
        <dbReference type="EMBL" id="MES1918029.1"/>
    </source>
</evidence>
<dbReference type="Proteomes" id="UP001439008">
    <property type="component" value="Unassembled WGS sequence"/>
</dbReference>
<dbReference type="EMBL" id="JBDODL010000007">
    <property type="protein sequence ID" value="MES1918029.1"/>
    <property type="molecule type" value="Genomic_DNA"/>
</dbReference>
<feature type="compositionally biased region" description="Basic and acidic residues" evidence="1">
    <location>
        <begin position="176"/>
        <end position="191"/>
    </location>
</feature>
<name>A0ABV2AEX2_9EUKA</name>
<comment type="caution">
    <text evidence="2">The sequence shown here is derived from an EMBL/GenBank/DDBJ whole genome shotgun (WGS) entry which is preliminary data.</text>
</comment>
<evidence type="ECO:0000256" key="1">
    <source>
        <dbReference type="SAM" id="MobiDB-lite"/>
    </source>
</evidence>
<reference evidence="2 3" key="1">
    <citation type="journal article" date="2024" name="BMC Biol.">
        <title>Comparative genomics of Ascetosporea gives new insight into the evolutionary basis for animal parasitism in Rhizaria.</title>
        <authorList>
            <person name="Hiltunen Thoren M."/>
            <person name="Onut-Brannstrom I."/>
            <person name="Alfjorden A."/>
            <person name="Peckova H."/>
            <person name="Swords F."/>
            <person name="Hooper C."/>
            <person name="Holzer A.S."/>
            <person name="Bass D."/>
            <person name="Burki F."/>
        </authorList>
    </citation>
    <scope>NUCLEOTIDE SEQUENCE [LARGE SCALE GENOMIC DNA]</scope>
    <source>
        <strain evidence="2">20-A016</strain>
    </source>
</reference>
<feature type="region of interest" description="Disordered" evidence="1">
    <location>
        <begin position="164"/>
        <end position="280"/>
    </location>
</feature>
<organism evidence="2 3">
    <name type="scientific">Bonamia ostreae</name>
    <dbReference type="NCBI Taxonomy" id="126728"/>
    <lineage>
        <taxon>Eukaryota</taxon>
        <taxon>Sar</taxon>
        <taxon>Rhizaria</taxon>
        <taxon>Endomyxa</taxon>
        <taxon>Ascetosporea</taxon>
        <taxon>Haplosporida</taxon>
        <taxon>Bonamia</taxon>
    </lineage>
</organism>